<dbReference type="SFLD" id="SFLDS00029">
    <property type="entry name" value="Radical_SAM"/>
    <property type="match status" value="1"/>
</dbReference>
<dbReference type="GO" id="GO:0046872">
    <property type="term" value="F:metal ion binding"/>
    <property type="evidence" value="ECO:0007669"/>
    <property type="project" value="UniProtKB-KW"/>
</dbReference>
<dbReference type="PANTHER" id="PTHR43432:SF5">
    <property type="entry name" value="ELP3_MIAA_NIFB-LIKE RADICAL SAM CORE DOMAIN-CONTAINING PROTEIN"/>
    <property type="match status" value="1"/>
</dbReference>
<feature type="domain" description="AraC effector-binding" evidence="5">
    <location>
        <begin position="1"/>
        <end position="153"/>
    </location>
</feature>
<organism evidence="6 7">
    <name type="scientific">[Eubacterium] hominis</name>
    <dbReference type="NCBI Taxonomy" id="2764325"/>
    <lineage>
        <taxon>Bacteria</taxon>
        <taxon>Bacillati</taxon>
        <taxon>Bacillota</taxon>
        <taxon>Erysipelotrichia</taxon>
        <taxon>Erysipelotrichales</taxon>
        <taxon>Erysipelotrichaceae</taxon>
        <taxon>Amedibacillus</taxon>
    </lineage>
</organism>
<dbReference type="InterPro" id="IPR006638">
    <property type="entry name" value="Elp3/MiaA/NifB-like_rSAM"/>
</dbReference>
<dbReference type="InterPro" id="IPR011256">
    <property type="entry name" value="Reg_factor_effector_dom_sf"/>
</dbReference>
<dbReference type="InterPro" id="IPR010499">
    <property type="entry name" value="AraC_E-bd"/>
</dbReference>
<dbReference type="InterPro" id="IPR058240">
    <property type="entry name" value="rSAM_sf"/>
</dbReference>
<evidence type="ECO:0000256" key="3">
    <source>
        <dbReference type="ARBA" id="ARBA00023014"/>
    </source>
</evidence>
<dbReference type="Pfam" id="PF14526">
    <property type="entry name" value="Cass2"/>
    <property type="match status" value="1"/>
</dbReference>
<feature type="domain" description="Elp3/MiaA/NifB-like radical SAM core" evidence="4">
    <location>
        <begin position="184"/>
        <end position="404"/>
    </location>
</feature>
<protein>
    <submittedName>
        <fullName evidence="6">Effector binding domain-containing protein</fullName>
    </submittedName>
</protein>
<proteinExistence type="predicted"/>
<dbReference type="Proteomes" id="UP000515856">
    <property type="component" value="Chromosome"/>
</dbReference>
<evidence type="ECO:0000313" key="6">
    <source>
        <dbReference type="EMBL" id="QNM12231.1"/>
    </source>
</evidence>
<dbReference type="GO" id="GO:0051536">
    <property type="term" value="F:iron-sulfur cluster binding"/>
    <property type="evidence" value="ECO:0007669"/>
    <property type="project" value="UniProtKB-KW"/>
</dbReference>
<dbReference type="GO" id="GO:0003824">
    <property type="term" value="F:catalytic activity"/>
    <property type="evidence" value="ECO:0007669"/>
    <property type="project" value="InterPro"/>
</dbReference>
<name>A0A7G9GN49_9FIRM</name>
<evidence type="ECO:0000256" key="2">
    <source>
        <dbReference type="ARBA" id="ARBA00023004"/>
    </source>
</evidence>
<dbReference type="SFLD" id="SFLDG01084">
    <property type="entry name" value="Uncharacterised_Radical_SAM_Su"/>
    <property type="match status" value="1"/>
</dbReference>
<dbReference type="InterPro" id="IPR007197">
    <property type="entry name" value="rSAM"/>
</dbReference>
<dbReference type="SUPFAM" id="SSF102114">
    <property type="entry name" value="Radical SAM enzymes"/>
    <property type="match status" value="1"/>
</dbReference>
<dbReference type="SMART" id="SM00729">
    <property type="entry name" value="Elp3"/>
    <property type="match status" value="1"/>
</dbReference>
<keyword evidence="3" id="KW-0411">Iron-sulfur</keyword>
<keyword evidence="1" id="KW-0479">Metal-binding</keyword>
<dbReference type="KEGG" id="ehn:H9Q80_18640"/>
<evidence type="ECO:0000259" key="5">
    <source>
        <dbReference type="SMART" id="SM00871"/>
    </source>
</evidence>
<dbReference type="Pfam" id="PF04055">
    <property type="entry name" value="Radical_SAM"/>
    <property type="match status" value="1"/>
</dbReference>
<dbReference type="PANTHER" id="PTHR43432">
    <property type="entry name" value="SLR0285 PROTEIN"/>
    <property type="match status" value="1"/>
</dbReference>
<evidence type="ECO:0000256" key="1">
    <source>
        <dbReference type="ARBA" id="ARBA00022723"/>
    </source>
</evidence>
<dbReference type="EMBL" id="CP060636">
    <property type="protein sequence ID" value="QNM12231.1"/>
    <property type="molecule type" value="Genomic_DNA"/>
</dbReference>
<dbReference type="Gene3D" id="3.80.30.30">
    <property type="match status" value="1"/>
</dbReference>
<dbReference type="InterPro" id="IPR040086">
    <property type="entry name" value="MJ0683-like"/>
</dbReference>
<keyword evidence="7" id="KW-1185">Reference proteome</keyword>
<dbReference type="AlphaFoldDB" id="A0A7G9GN49"/>
<reference evidence="6 7" key="1">
    <citation type="submission" date="2020-08" db="EMBL/GenBank/DDBJ databases">
        <authorList>
            <person name="Liu C."/>
            <person name="Sun Q."/>
        </authorList>
    </citation>
    <scope>NUCLEOTIDE SEQUENCE [LARGE SCALE GENOMIC DNA]</scope>
    <source>
        <strain evidence="6 7">NSJ-61</strain>
    </source>
</reference>
<dbReference type="SUPFAM" id="SSF55136">
    <property type="entry name" value="Probable bacterial effector-binding domain"/>
    <property type="match status" value="1"/>
</dbReference>
<sequence length="456" mass="53548">MEKIKQKDNRFLIGKRIPLTASFSKNMSLITSFWQSFQQDIKRYHLQQKKPFEKYGITFREQSKLYYACCLPADITYPDDFEIFLLPRSHYFLYEHIGPMRKLPDTIQYLMKQHLPAAHLTPKQIDLVYYEAYRPGFAYQDEYSVIEIGIPILQDTPDHMPSISAKSLLQGNGKPTEPYTWFGMDYNMNLYKGCPHGCIYCDSRSSCYQVDNFDIVRKKENELSILEMELKRKKRKGVIGIGSMSDTYHPFEKTEKITHDALELIYRYGFGVGIDTKSDLILKDIDLISAISKQYPSIVKITITTADDTLCRIIEPHVCVSSKRFIILEKLHQAGIFAGILMMPILPFINDSEENIKTIIEQAHLHHAKFIYPGFGVTLRSNQRSYFYYQLDRFFPGKRQLYEKYYHNTYSCESLHHQALWKLFQKECQKYGILYRMNDIIHAYKKETGIKQMSLL</sequence>
<dbReference type="CDD" id="cd01335">
    <property type="entry name" value="Radical_SAM"/>
    <property type="match status" value="1"/>
</dbReference>
<gene>
    <name evidence="6" type="ORF">H9Q80_18640</name>
</gene>
<dbReference type="SMART" id="SM00871">
    <property type="entry name" value="AraC_E_bind"/>
    <property type="match status" value="1"/>
</dbReference>
<evidence type="ECO:0000259" key="4">
    <source>
        <dbReference type="SMART" id="SM00729"/>
    </source>
</evidence>
<accession>A0A7G9GN49</accession>
<dbReference type="InterPro" id="IPR029441">
    <property type="entry name" value="Cass2"/>
</dbReference>
<dbReference type="RefSeq" id="WP_117453809.1">
    <property type="nucleotide sequence ID" value="NZ_CP060636.1"/>
</dbReference>
<keyword evidence="2" id="KW-0408">Iron</keyword>
<dbReference type="Gene3D" id="3.20.80.10">
    <property type="entry name" value="Regulatory factor, effector binding domain"/>
    <property type="match status" value="1"/>
</dbReference>
<evidence type="ECO:0000313" key="7">
    <source>
        <dbReference type="Proteomes" id="UP000515856"/>
    </source>
</evidence>